<dbReference type="AlphaFoldDB" id="A0A521B5E6"/>
<dbReference type="SMART" id="SM01149">
    <property type="entry name" value="DUF1237"/>
    <property type="match status" value="1"/>
</dbReference>
<dbReference type="Pfam" id="PF06824">
    <property type="entry name" value="Glyco_hydro_125"/>
    <property type="match status" value="1"/>
</dbReference>
<gene>
    <name evidence="1" type="ORF">SAMN06265379_101720</name>
</gene>
<dbReference type="GO" id="GO:0005975">
    <property type="term" value="P:carbohydrate metabolic process"/>
    <property type="evidence" value="ECO:0007669"/>
    <property type="project" value="InterPro"/>
</dbReference>
<dbReference type="Gene3D" id="1.50.10.10">
    <property type="match status" value="1"/>
</dbReference>
<dbReference type="InterPro" id="IPR008928">
    <property type="entry name" value="6-hairpin_glycosidase_sf"/>
</dbReference>
<evidence type="ECO:0000313" key="1">
    <source>
        <dbReference type="EMBL" id="SMO42286.1"/>
    </source>
</evidence>
<evidence type="ECO:0008006" key="3">
    <source>
        <dbReference type="Google" id="ProtNLM"/>
    </source>
</evidence>
<sequence length="489" mass="55957">MEEIKKLKYQKGRLKFNTMQRRKFITQSILGAGAVTLMPSVLMAGSKEKANLRPPVSKRLFLSQAVEEELKRVKKDIADPEIAWLFENCYPNTLDTTVYYSEANGKPDSFIITGDIDAMWLRDSTAQVWPYLPLVAKDPKLVNLFRGLINRQVKSILIDPYANAFNKNKEGSYWETDLTDMKPELHERKWEIDSLCYPIRLSYHYWKKTNDKRPFNADWFKAAKAIVKTFKDQQRKHNRGAYTFQRVTEKPTDTMAGGGYGNPVNPVGMICSAFRPSDDATTFLFLVPSNLFAVTSLRQMAQIVEQLYGDKEFASECNALALEVEQAVKKHAIFNHPNHGDIFAFEVDGFGNRLYMDDANIPSLLSLPYLDGVDRNDPVYKNTRSFVLSKDNPWFFKGKAAEGIGGPHVGVEMIWPMSIIMRALTSNDDAEIVQCLKWLKNTHAGTGFMHETFHIDDPANFTRSWFAWVNTLFGELIIKIHKEKKHLLT</sequence>
<dbReference type="PANTHER" id="PTHR31047:SF0">
    <property type="entry name" value="MEIOTICALLY UP-REGULATED GENE 157 PROTEIN"/>
    <property type="match status" value="1"/>
</dbReference>
<proteinExistence type="predicted"/>
<dbReference type="EMBL" id="FXTB01000001">
    <property type="protein sequence ID" value="SMO42286.1"/>
    <property type="molecule type" value="Genomic_DNA"/>
</dbReference>
<dbReference type="InterPro" id="IPR012341">
    <property type="entry name" value="6hp_glycosidase-like_sf"/>
</dbReference>
<name>A0A521B5E6_SACCC</name>
<reference evidence="1 2" key="1">
    <citation type="submission" date="2017-05" db="EMBL/GenBank/DDBJ databases">
        <authorList>
            <person name="Varghese N."/>
            <person name="Submissions S."/>
        </authorList>
    </citation>
    <scope>NUCLEOTIDE SEQUENCE [LARGE SCALE GENOMIC DNA]</scope>
    <source>
        <strain evidence="1 2">DSM 27040</strain>
    </source>
</reference>
<keyword evidence="2" id="KW-1185">Reference proteome</keyword>
<accession>A0A521B5E6</accession>
<dbReference type="SUPFAM" id="SSF48208">
    <property type="entry name" value="Six-hairpin glycosidases"/>
    <property type="match status" value="1"/>
</dbReference>
<evidence type="ECO:0000313" key="2">
    <source>
        <dbReference type="Proteomes" id="UP000319040"/>
    </source>
</evidence>
<dbReference type="InterPro" id="IPR008313">
    <property type="entry name" value="GH125"/>
</dbReference>
<dbReference type="PANTHER" id="PTHR31047">
    <property type="entry name" value="MEIOTICALLY UP-REGULATED GENE 157 PROTEIN"/>
    <property type="match status" value="1"/>
</dbReference>
<organism evidence="1 2">
    <name type="scientific">Saccharicrinis carchari</name>
    <dbReference type="NCBI Taxonomy" id="1168039"/>
    <lineage>
        <taxon>Bacteria</taxon>
        <taxon>Pseudomonadati</taxon>
        <taxon>Bacteroidota</taxon>
        <taxon>Bacteroidia</taxon>
        <taxon>Marinilabiliales</taxon>
        <taxon>Marinilabiliaceae</taxon>
        <taxon>Saccharicrinis</taxon>
    </lineage>
</organism>
<protein>
    <recommendedName>
        <fullName evidence="3">Meiotically up-regulated gene 157 (Mug157) protein</fullName>
    </recommendedName>
</protein>
<dbReference type="Proteomes" id="UP000319040">
    <property type="component" value="Unassembled WGS sequence"/>
</dbReference>
<dbReference type="PIRSF" id="PIRSF028846">
    <property type="entry name" value="UCP028846"/>
    <property type="match status" value="1"/>
</dbReference>